<feature type="compositionally biased region" description="Basic and acidic residues" evidence="1">
    <location>
        <begin position="23"/>
        <end position="32"/>
    </location>
</feature>
<dbReference type="Proteomes" id="UP000011135">
    <property type="component" value="Unassembled WGS sequence"/>
</dbReference>
<accession>L8JPJ9</accession>
<dbReference type="EMBL" id="AMZN01000055">
    <property type="protein sequence ID" value="ELR70138.1"/>
    <property type="molecule type" value="Genomic_DNA"/>
</dbReference>
<protein>
    <submittedName>
        <fullName evidence="2">Uncharacterized protein</fullName>
    </submittedName>
</protein>
<comment type="caution">
    <text evidence="2">The sequence shown here is derived from an EMBL/GenBank/DDBJ whole genome shotgun (WGS) entry which is preliminary data.</text>
</comment>
<keyword evidence="3" id="KW-1185">Reference proteome</keyword>
<dbReference type="AlphaFoldDB" id="L8JPJ9"/>
<evidence type="ECO:0000256" key="1">
    <source>
        <dbReference type="SAM" id="MobiDB-lite"/>
    </source>
</evidence>
<gene>
    <name evidence="2" type="ORF">C900_03823</name>
</gene>
<sequence length="41" mass="4340">MDGVWRGEKGGGGGVMMMGRAPRTNEGRHEPTRAIGYPPGI</sequence>
<organism evidence="2 3">
    <name type="scientific">Fulvivirga imtechensis AK7</name>
    <dbReference type="NCBI Taxonomy" id="1237149"/>
    <lineage>
        <taxon>Bacteria</taxon>
        <taxon>Pseudomonadati</taxon>
        <taxon>Bacteroidota</taxon>
        <taxon>Cytophagia</taxon>
        <taxon>Cytophagales</taxon>
        <taxon>Fulvivirgaceae</taxon>
        <taxon>Fulvivirga</taxon>
    </lineage>
</organism>
<evidence type="ECO:0000313" key="2">
    <source>
        <dbReference type="EMBL" id="ELR70138.1"/>
    </source>
</evidence>
<reference evidence="2 3" key="1">
    <citation type="submission" date="2012-12" db="EMBL/GenBank/DDBJ databases">
        <title>Genome assembly of Fulvivirga imtechensis AK7.</title>
        <authorList>
            <person name="Nupur N."/>
            <person name="Khatri I."/>
            <person name="Kumar R."/>
            <person name="Subramanian S."/>
            <person name="Pinnaka A."/>
        </authorList>
    </citation>
    <scope>NUCLEOTIDE SEQUENCE [LARGE SCALE GENOMIC DNA]</scope>
    <source>
        <strain evidence="2 3">AK7</strain>
    </source>
</reference>
<name>L8JPJ9_9BACT</name>
<evidence type="ECO:0000313" key="3">
    <source>
        <dbReference type="Proteomes" id="UP000011135"/>
    </source>
</evidence>
<proteinExistence type="predicted"/>
<feature type="region of interest" description="Disordered" evidence="1">
    <location>
        <begin position="1"/>
        <end position="41"/>
    </location>
</feature>